<feature type="transmembrane region" description="Helical" evidence="1">
    <location>
        <begin position="12"/>
        <end position="32"/>
    </location>
</feature>
<evidence type="ECO:0000256" key="1">
    <source>
        <dbReference type="SAM" id="Phobius"/>
    </source>
</evidence>
<sequence length="77" mass="8901">MVEVTMKDVKLIIQLASILIACVVYVGIWCWIYDNRDEYLYISYPKGIPGRFLSMFSQIWCVIHIVGAIGAIIWAWC</sequence>
<reference evidence="2" key="1">
    <citation type="journal article" date="2021" name="Proc. Natl. Acad. Sci. U.S.A.">
        <title>A Catalog of Tens of Thousands of Viruses from Human Metagenomes Reveals Hidden Associations with Chronic Diseases.</title>
        <authorList>
            <person name="Tisza M.J."/>
            <person name="Buck C.B."/>
        </authorList>
    </citation>
    <scope>NUCLEOTIDE SEQUENCE</scope>
    <source>
        <strain evidence="2">CtviY17</strain>
    </source>
</reference>
<keyword evidence="1" id="KW-0472">Membrane</keyword>
<keyword evidence="1" id="KW-1133">Transmembrane helix</keyword>
<dbReference type="PROSITE" id="PS51257">
    <property type="entry name" value="PROKAR_LIPOPROTEIN"/>
    <property type="match status" value="1"/>
</dbReference>
<evidence type="ECO:0000313" key="2">
    <source>
        <dbReference type="EMBL" id="DAE32351.1"/>
    </source>
</evidence>
<name>A0A8S5RLW4_9VIRU</name>
<dbReference type="EMBL" id="BK059120">
    <property type="protein sequence ID" value="DAE32351.1"/>
    <property type="molecule type" value="Genomic_DNA"/>
</dbReference>
<keyword evidence="1" id="KW-0812">Transmembrane</keyword>
<feature type="transmembrane region" description="Helical" evidence="1">
    <location>
        <begin position="52"/>
        <end position="76"/>
    </location>
</feature>
<protein>
    <submittedName>
        <fullName evidence="2">Uncharacterized protein</fullName>
    </submittedName>
</protein>
<organism evidence="2">
    <name type="scientific">virus sp. ctviY17</name>
    <dbReference type="NCBI Taxonomy" id="2825828"/>
    <lineage>
        <taxon>Viruses</taxon>
    </lineage>
</organism>
<proteinExistence type="predicted"/>
<accession>A0A8S5RLW4</accession>